<feature type="compositionally biased region" description="Low complexity" evidence="14">
    <location>
        <begin position="293"/>
        <end position="314"/>
    </location>
</feature>
<dbReference type="GO" id="GO:0034045">
    <property type="term" value="C:phagophore assembly site membrane"/>
    <property type="evidence" value="ECO:0007669"/>
    <property type="project" value="UniProtKB-SubCell"/>
</dbReference>
<dbReference type="InterPro" id="IPR001680">
    <property type="entry name" value="WD40_rpt"/>
</dbReference>
<dbReference type="GO" id="GO:0006914">
    <property type="term" value="P:autophagy"/>
    <property type="evidence" value="ECO:0007669"/>
    <property type="project" value="UniProtKB-KW"/>
</dbReference>
<comment type="caution">
    <text evidence="15">The sequence shown here is derived from an EMBL/GenBank/DDBJ whole genome shotgun (WGS) entry which is preliminary data.</text>
</comment>
<dbReference type="PANTHER" id="PTHR11227">
    <property type="entry name" value="WD-REPEAT PROTEIN INTERACTING WITH PHOSPHOINOSIDES WIPI -RELATED"/>
    <property type="match status" value="1"/>
</dbReference>
<evidence type="ECO:0000256" key="9">
    <source>
        <dbReference type="ARBA" id="ARBA00022927"/>
    </source>
</evidence>
<dbReference type="Proteomes" id="UP000289152">
    <property type="component" value="Unassembled WGS sequence"/>
</dbReference>
<dbReference type="InterPro" id="IPR036322">
    <property type="entry name" value="WD40_repeat_dom_sf"/>
</dbReference>
<evidence type="ECO:0000256" key="12">
    <source>
        <dbReference type="ARBA" id="ARBA00025740"/>
    </source>
</evidence>
<evidence type="ECO:0000256" key="4">
    <source>
        <dbReference type="ARBA" id="ARBA00022448"/>
    </source>
</evidence>
<dbReference type="SUPFAM" id="SSF50978">
    <property type="entry name" value="WD40 repeat-like"/>
    <property type="match status" value="1"/>
</dbReference>
<gene>
    <name evidence="15" type="ORF">M231_06339</name>
</gene>
<evidence type="ECO:0000256" key="2">
    <source>
        <dbReference type="ARBA" id="ARBA00004481"/>
    </source>
</evidence>
<evidence type="ECO:0000256" key="7">
    <source>
        <dbReference type="ARBA" id="ARBA00022737"/>
    </source>
</evidence>
<evidence type="ECO:0000313" key="15">
    <source>
        <dbReference type="EMBL" id="RXK36373.1"/>
    </source>
</evidence>
<evidence type="ECO:0000256" key="14">
    <source>
        <dbReference type="SAM" id="MobiDB-lite"/>
    </source>
</evidence>
<dbReference type="AlphaFoldDB" id="A0A4Q1BGD9"/>
<sequence length="431" mass="46139">MAKSGKQHPDLLCCNFNQDFSCVAVGHKKGYTILNCDPYGKVHQKSQGPTAIVEMLFCTSLVALVGAADASGSTPPSPRKLQIVNTKRQSTICELTFPASILAVKMNRKRLVVVLEAEIYIYDISTMKLLHTIETGPNPGAIIALSPDSERSYLAYPAAPTTTTIPLSSSTVPRPPAPSMGDVYIFDTISLSAVNVIQAHKAPIAALSLSSTGNMLATASEKGTVVRVFSIPDAQKLWQFRRGSSNAKIFSINFNLMSTLLAVSSDSSTIHIYRLNPKAIGSDAESSRGDVHSPTPSETPSTTSPPGQPNTGSGATSSLRRRSYHIGKNFISGAAGYMPRSVSEMWEPQRDFAYIKMHSGGGRSVVAMSGTVPQVMVISSEGFFQAYNIDLENGGECSLMKEFPYVSQAVEVTKLTLSLLGVEETGADPFT</sequence>
<proteinExistence type="inferred from homology"/>
<keyword evidence="8" id="KW-0967">Endosome</keyword>
<dbReference type="STRING" id="5217.A0A4Q1BGD9"/>
<evidence type="ECO:0000256" key="6">
    <source>
        <dbReference type="ARBA" id="ARBA00022574"/>
    </source>
</evidence>
<dbReference type="GO" id="GO:0010008">
    <property type="term" value="C:endosome membrane"/>
    <property type="evidence" value="ECO:0007669"/>
    <property type="project" value="UniProtKB-SubCell"/>
</dbReference>
<keyword evidence="6" id="KW-0853">WD repeat</keyword>
<comment type="similarity">
    <text evidence="12">Belongs to the WD repeat PROPPIN family.</text>
</comment>
<feature type="region of interest" description="Disordered" evidence="14">
    <location>
        <begin position="281"/>
        <end position="319"/>
    </location>
</feature>
<comment type="subcellular location">
    <subcellularLocation>
        <location evidence="2">Endosome membrane</location>
        <topology evidence="2">Peripheral membrane protein</topology>
    </subcellularLocation>
    <subcellularLocation>
        <location evidence="3">Preautophagosomal structure membrane</location>
        <topology evidence="3">Peripheral membrane protein</topology>
    </subcellularLocation>
    <subcellularLocation>
        <location evidence="1">Vacuole membrane</location>
        <topology evidence="1">Peripheral membrane protein</topology>
    </subcellularLocation>
</comment>
<dbReference type="GO" id="GO:0005774">
    <property type="term" value="C:vacuolar membrane"/>
    <property type="evidence" value="ECO:0007669"/>
    <property type="project" value="UniProtKB-SubCell"/>
</dbReference>
<accession>A0A4Q1BGD9</accession>
<dbReference type="VEuPathDB" id="FungiDB:TREMEDRAFT_71180"/>
<evidence type="ECO:0000256" key="5">
    <source>
        <dbReference type="ARBA" id="ARBA00022554"/>
    </source>
</evidence>
<dbReference type="InterPro" id="IPR015943">
    <property type="entry name" value="WD40/YVTN_repeat-like_dom_sf"/>
</dbReference>
<organism evidence="15 16">
    <name type="scientific">Tremella mesenterica</name>
    <name type="common">Jelly fungus</name>
    <dbReference type="NCBI Taxonomy" id="5217"/>
    <lineage>
        <taxon>Eukaryota</taxon>
        <taxon>Fungi</taxon>
        <taxon>Dikarya</taxon>
        <taxon>Basidiomycota</taxon>
        <taxon>Agaricomycotina</taxon>
        <taxon>Tremellomycetes</taxon>
        <taxon>Tremellales</taxon>
        <taxon>Tremellaceae</taxon>
        <taxon>Tremella</taxon>
    </lineage>
</organism>
<dbReference type="FunCoup" id="A0A4Q1BGD9">
    <property type="interactions" value="259"/>
</dbReference>
<keyword evidence="16" id="KW-1185">Reference proteome</keyword>
<evidence type="ECO:0000256" key="10">
    <source>
        <dbReference type="ARBA" id="ARBA00023006"/>
    </source>
</evidence>
<keyword evidence="9" id="KW-0653">Protein transport</keyword>
<dbReference type="InterPro" id="IPR048720">
    <property type="entry name" value="PROPPIN"/>
</dbReference>
<keyword evidence="10" id="KW-0072">Autophagy</keyword>
<dbReference type="EMBL" id="SDIL01000099">
    <property type="protein sequence ID" value="RXK36373.1"/>
    <property type="molecule type" value="Genomic_DNA"/>
</dbReference>
<keyword evidence="11" id="KW-0472">Membrane</keyword>
<dbReference type="Gene3D" id="2.130.10.10">
    <property type="entry name" value="YVTN repeat-like/Quinoprotein amine dehydrogenase"/>
    <property type="match status" value="1"/>
</dbReference>
<evidence type="ECO:0000256" key="11">
    <source>
        <dbReference type="ARBA" id="ARBA00023136"/>
    </source>
</evidence>
<evidence type="ECO:0000313" key="16">
    <source>
        <dbReference type="Proteomes" id="UP000289152"/>
    </source>
</evidence>
<dbReference type="OrthoDB" id="1667587at2759"/>
<dbReference type="FunFam" id="2.130.10.10:FF:000965">
    <property type="entry name" value="Autophagy-like protein 18 Atg18"/>
    <property type="match status" value="1"/>
</dbReference>
<protein>
    <recommendedName>
        <fullName evidence="13">Autophagy-related protein 18</fullName>
    </recommendedName>
</protein>
<keyword evidence="4" id="KW-0813">Transport</keyword>
<name>A0A4Q1BGD9_TREME</name>
<dbReference type="GO" id="GO:0015031">
    <property type="term" value="P:protein transport"/>
    <property type="evidence" value="ECO:0007669"/>
    <property type="project" value="UniProtKB-KW"/>
</dbReference>
<keyword evidence="5" id="KW-0926">Vacuole</keyword>
<keyword evidence="7" id="KW-0677">Repeat</keyword>
<dbReference type="Pfam" id="PF21032">
    <property type="entry name" value="PROPPIN"/>
    <property type="match status" value="2"/>
</dbReference>
<evidence type="ECO:0000256" key="3">
    <source>
        <dbReference type="ARBA" id="ARBA00004623"/>
    </source>
</evidence>
<evidence type="ECO:0000256" key="13">
    <source>
        <dbReference type="ARBA" id="ARBA00039247"/>
    </source>
</evidence>
<dbReference type="SMART" id="SM00320">
    <property type="entry name" value="WD40"/>
    <property type="match status" value="2"/>
</dbReference>
<evidence type="ECO:0000256" key="8">
    <source>
        <dbReference type="ARBA" id="ARBA00022753"/>
    </source>
</evidence>
<dbReference type="InParanoid" id="A0A4Q1BGD9"/>
<evidence type="ECO:0000256" key="1">
    <source>
        <dbReference type="ARBA" id="ARBA00004148"/>
    </source>
</evidence>
<reference evidence="15 16" key="1">
    <citation type="submission" date="2016-06" db="EMBL/GenBank/DDBJ databases">
        <title>Evolution of pathogenesis and genome organization in the Tremellales.</title>
        <authorList>
            <person name="Cuomo C."/>
            <person name="Litvintseva A."/>
            <person name="Heitman J."/>
            <person name="Chen Y."/>
            <person name="Sun S."/>
            <person name="Springer D."/>
            <person name="Dromer F."/>
            <person name="Young S."/>
            <person name="Zeng Q."/>
            <person name="Chapman S."/>
            <person name="Gujja S."/>
            <person name="Saif S."/>
            <person name="Birren B."/>
        </authorList>
    </citation>
    <scope>NUCLEOTIDE SEQUENCE [LARGE SCALE GENOMIC DNA]</scope>
    <source>
        <strain evidence="15 16">ATCC 28783</strain>
    </source>
</reference>